<accession>A0A3B0UQS4</accession>
<evidence type="ECO:0000313" key="1">
    <source>
        <dbReference type="EMBL" id="VAW27557.1"/>
    </source>
</evidence>
<gene>
    <name evidence="1" type="ORF">MNBD_BACTEROID07-294</name>
</gene>
<evidence type="ECO:0008006" key="2">
    <source>
        <dbReference type="Google" id="ProtNLM"/>
    </source>
</evidence>
<protein>
    <recommendedName>
        <fullName evidence="2">Outer membrane protein beta-barrel domain-containing protein</fullName>
    </recommendedName>
</protein>
<name>A0A3B0UQS4_9ZZZZ</name>
<reference evidence="1" key="1">
    <citation type="submission" date="2018-06" db="EMBL/GenBank/DDBJ databases">
        <authorList>
            <person name="Zhirakovskaya E."/>
        </authorList>
    </citation>
    <scope>NUCLEOTIDE SEQUENCE</scope>
</reference>
<sequence>MKKSGIIIVLFLLVQTLSAQTYLNKIGFDFFSAYIVNTPKKDLPGNRYNTLMNSTSGMFGIYYERFLNNSAYSLKTGAYFNYQFQALKSISIPVEFNGDVFGKRSKTLLFAGYTAGLSLNDVYYNSGGNRFFYDNIIYYEMTIKKHFYVAPYVGINAGINFHRFGLTTNLLFNFLVPEFVAYKTVYKNNQGKEITEYNTNDNWGITFRFGVAYRF</sequence>
<proteinExistence type="predicted"/>
<dbReference type="EMBL" id="UOET01000127">
    <property type="protein sequence ID" value="VAW27557.1"/>
    <property type="molecule type" value="Genomic_DNA"/>
</dbReference>
<dbReference type="AlphaFoldDB" id="A0A3B0UQS4"/>
<organism evidence="1">
    <name type="scientific">hydrothermal vent metagenome</name>
    <dbReference type="NCBI Taxonomy" id="652676"/>
    <lineage>
        <taxon>unclassified sequences</taxon>
        <taxon>metagenomes</taxon>
        <taxon>ecological metagenomes</taxon>
    </lineage>
</organism>